<dbReference type="STRING" id="43989.cce_4169"/>
<evidence type="ECO:0000313" key="4">
    <source>
        <dbReference type="Proteomes" id="UP000001203"/>
    </source>
</evidence>
<sequence>MITTPIKESWIKRFDISNFWNKLVAVIAIINLVFVLFNMSYIPLRDVYLKRIPGIVTLYDPVKAIEPHPETTYYLQTVDQLEAEINQNSLGTKSTETLLKDLQQQSITLLDENPFLISNKLGTLAKIKRLIRHEFNSLSAKSGFYQLWSQEYFESVGSAKALGFFDSKIRPLLATNYFRPIDENGLYVDEFWRIDSVFILFFFLEIMRKAIWRSVHDHEVSFIDRLLRRWYDWLFLLPTWRWLRIIPVTVRIHQSKLVDFERVLAQLTHEPAAYLADRISNFLLVRLINQTQDSVVSGEAAKALFSSDSYVKLGSVNKVDAISDRLLELTIERVLPEVKPELEALLRHSLQESFKDSNVYQGIATIPGIQALPSGVIEQLADYLAESTLEILMNSYADLEGRELFNHLSTQFKQSLSRELQDPKTQSHLQSLLAELLEEMKINYVQKSRQEDPEATLEEAEHLRQLQEDKEKEAQIQSSQESEF</sequence>
<dbReference type="Proteomes" id="UP000001203">
    <property type="component" value="Chromosome circular"/>
</dbReference>
<keyword evidence="2" id="KW-0812">Transmembrane</keyword>
<feature type="region of interest" description="Disordered" evidence="1">
    <location>
        <begin position="462"/>
        <end position="484"/>
    </location>
</feature>
<organism evidence="3 4">
    <name type="scientific">Crocosphaera subtropica (strain ATCC 51142 / BH68)</name>
    <name type="common">Cyanothece sp. (strain ATCC 51142)</name>
    <dbReference type="NCBI Taxonomy" id="43989"/>
    <lineage>
        <taxon>Bacteria</taxon>
        <taxon>Bacillati</taxon>
        <taxon>Cyanobacteriota</taxon>
        <taxon>Cyanophyceae</taxon>
        <taxon>Oscillatoriophycideae</taxon>
        <taxon>Chroococcales</taxon>
        <taxon>Aphanothecaceae</taxon>
        <taxon>Crocosphaera</taxon>
        <taxon>Crocosphaera subtropica</taxon>
    </lineage>
</organism>
<dbReference type="RefSeq" id="WP_009543754.1">
    <property type="nucleotide sequence ID" value="NC_010546.1"/>
</dbReference>
<name>B1WRS6_CROS5</name>
<evidence type="ECO:0000256" key="2">
    <source>
        <dbReference type="SAM" id="Phobius"/>
    </source>
</evidence>
<dbReference type="OrthoDB" id="501625at2"/>
<evidence type="ECO:0000313" key="3">
    <source>
        <dbReference type="EMBL" id="ACB53517.1"/>
    </source>
</evidence>
<dbReference type="eggNOG" id="COG3779">
    <property type="taxonomic scope" value="Bacteria"/>
</dbReference>
<gene>
    <name evidence="3" type="ordered locus">cce_4169</name>
</gene>
<dbReference type="KEGG" id="cyt:cce_4169"/>
<feature type="compositionally biased region" description="Basic and acidic residues" evidence="1">
    <location>
        <begin position="462"/>
        <end position="474"/>
    </location>
</feature>
<accession>B1WRS6</accession>
<keyword evidence="2" id="KW-0472">Membrane</keyword>
<protein>
    <submittedName>
        <fullName evidence="3">Uncharacterized protein</fullName>
    </submittedName>
</protein>
<dbReference type="EMBL" id="CP000806">
    <property type="protein sequence ID" value="ACB53517.1"/>
    <property type="molecule type" value="Genomic_DNA"/>
</dbReference>
<proteinExistence type="predicted"/>
<keyword evidence="2" id="KW-1133">Transmembrane helix</keyword>
<keyword evidence="4" id="KW-1185">Reference proteome</keyword>
<evidence type="ECO:0000256" key="1">
    <source>
        <dbReference type="SAM" id="MobiDB-lite"/>
    </source>
</evidence>
<feature type="compositionally biased region" description="Polar residues" evidence="1">
    <location>
        <begin position="475"/>
        <end position="484"/>
    </location>
</feature>
<dbReference type="AlphaFoldDB" id="B1WRS6"/>
<feature type="transmembrane region" description="Helical" evidence="2">
    <location>
        <begin position="23"/>
        <end position="42"/>
    </location>
</feature>
<dbReference type="HOGENOM" id="CLU_028584_0_0_3"/>
<reference evidence="3 4" key="1">
    <citation type="journal article" date="2008" name="Proc. Natl. Acad. Sci. U.S.A.">
        <title>The genome of Cyanothece 51142, a unicellular diazotrophic cyanobacterium important in the marine nitrogen cycle.</title>
        <authorList>
            <person name="Welsh E.A."/>
            <person name="Liberton M."/>
            <person name="Stoeckel J."/>
            <person name="Loh T."/>
            <person name="Elvitigala T."/>
            <person name="Wang C."/>
            <person name="Wollam A."/>
            <person name="Fulton R.S."/>
            <person name="Clifton S.W."/>
            <person name="Jacobs J.M."/>
            <person name="Aurora R."/>
            <person name="Ghosh B.K."/>
            <person name="Sherman L.A."/>
            <person name="Smith R.D."/>
            <person name="Wilson R.K."/>
            <person name="Pakrasi H.B."/>
        </authorList>
    </citation>
    <scope>NUCLEOTIDE SEQUENCE [LARGE SCALE GENOMIC DNA]</scope>
    <source>
        <strain evidence="4">ATCC 51142 / BH68</strain>
    </source>
</reference>